<organism evidence="5 6">
    <name type="scientific">Amblyomma americanum</name>
    <name type="common">Lone star tick</name>
    <dbReference type="NCBI Taxonomy" id="6943"/>
    <lineage>
        <taxon>Eukaryota</taxon>
        <taxon>Metazoa</taxon>
        <taxon>Ecdysozoa</taxon>
        <taxon>Arthropoda</taxon>
        <taxon>Chelicerata</taxon>
        <taxon>Arachnida</taxon>
        <taxon>Acari</taxon>
        <taxon>Parasitiformes</taxon>
        <taxon>Ixodida</taxon>
        <taxon>Ixodoidea</taxon>
        <taxon>Ixodidae</taxon>
        <taxon>Amblyomminae</taxon>
        <taxon>Amblyomma</taxon>
    </lineage>
</organism>
<dbReference type="InterPro" id="IPR036714">
    <property type="entry name" value="SDH_sf"/>
</dbReference>
<protein>
    <recommendedName>
        <fullName evidence="4">Succinate dehydrogenase assembly factor 2, mitochondrial</fullName>
        <shortName evidence="4">SDH assembly factor 2</shortName>
        <shortName evidence="4">SDHAF2</shortName>
    </recommendedName>
</protein>
<comment type="caution">
    <text evidence="5">The sequence shown here is derived from an EMBL/GenBank/DDBJ whole genome shotgun (WGS) entry which is preliminary data.</text>
</comment>
<comment type="function">
    <text evidence="4">Plays an essential role in the assembly of succinate dehydrogenase (SDH), an enzyme complex (also referred to as respiratory complex II) that is a component of both the tricarboxylic acid (TCA) cycle and the mitochondrial electron transport chain, and which couples the oxidation of succinate to fumarate with the reduction of ubiquinone (coenzyme Q) to ubiquinol. Required for flavinylation (covalent attachment of FAD) of the flavoprotein subunit of the SDH catalytic dimer.</text>
</comment>
<dbReference type="GO" id="GO:0005759">
    <property type="term" value="C:mitochondrial matrix"/>
    <property type="evidence" value="ECO:0007669"/>
    <property type="project" value="UniProtKB-SubCell"/>
</dbReference>
<comment type="similarity">
    <text evidence="4">Belongs to the SDHAF2 family.</text>
</comment>
<dbReference type="EMBL" id="JARKHS020002344">
    <property type="protein sequence ID" value="KAK8786835.1"/>
    <property type="molecule type" value="Genomic_DNA"/>
</dbReference>
<dbReference type="GO" id="GO:0034553">
    <property type="term" value="P:mitochondrial respiratory chain complex II assembly"/>
    <property type="evidence" value="ECO:0007669"/>
    <property type="project" value="TreeGrafter"/>
</dbReference>
<evidence type="ECO:0000313" key="5">
    <source>
        <dbReference type="EMBL" id="KAK8786835.1"/>
    </source>
</evidence>
<dbReference type="SUPFAM" id="SSF109910">
    <property type="entry name" value="YgfY-like"/>
    <property type="match status" value="1"/>
</dbReference>
<dbReference type="HAMAP" id="MF_03057">
    <property type="entry name" value="SDHAF2"/>
    <property type="match status" value="1"/>
</dbReference>
<evidence type="ECO:0000256" key="4">
    <source>
        <dbReference type="HAMAP-Rule" id="MF_03057"/>
    </source>
</evidence>
<dbReference type="Gene3D" id="1.10.150.250">
    <property type="entry name" value="Flavinator of succinate dehydrogenase"/>
    <property type="match status" value="1"/>
</dbReference>
<dbReference type="PANTHER" id="PTHR12469:SF2">
    <property type="entry name" value="SUCCINATE DEHYDROGENASE ASSEMBLY FACTOR 2, MITOCHONDRIAL"/>
    <property type="match status" value="1"/>
</dbReference>
<accession>A0AAQ4FJE7</accession>
<gene>
    <name evidence="5" type="ORF">V5799_023390</name>
</gene>
<evidence type="ECO:0000256" key="1">
    <source>
        <dbReference type="ARBA" id="ARBA00004305"/>
    </source>
</evidence>
<dbReference type="PANTHER" id="PTHR12469">
    <property type="entry name" value="PROTEIN EMI5 HOMOLOG, MITOCHONDRIAL"/>
    <property type="match status" value="1"/>
</dbReference>
<sequence length="187" mass="22000">MYLRLTEWTATATVSHLSHGETQKQTPFERSCRLPSLVVVYRRQIHKMFLRAAFVRLRPSALQLSQSLRTHSEGSDTHLQQGCIRRANESTETQRARLLYQSRKRGMLENDLILSTFAAKHLASFSVEQLQQYDRLINLPSNDWDIYYWATGVREVPPEFENEVMVLLQQHVRNEEREKRFKQPDLA</sequence>
<dbReference type="InterPro" id="IPR005631">
    <property type="entry name" value="SDH"/>
</dbReference>
<keyword evidence="3 4" id="KW-0143">Chaperone</keyword>
<dbReference type="FunFam" id="1.10.150.250:FF:000002">
    <property type="entry name" value="Succinate dehydrogenase assembly factor 2, mitochondrial"/>
    <property type="match status" value="1"/>
</dbReference>
<proteinExistence type="inferred from homology"/>
<dbReference type="AlphaFoldDB" id="A0AAQ4FJE7"/>
<dbReference type="GO" id="GO:0006121">
    <property type="term" value="P:mitochondrial electron transport, succinate to ubiquinone"/>
    <property type="evidence" value="ECO:0007669"/>
    <property type="project" value="UniProtKB-UniRule"/>
</dbReference>
<evidence type="ECO:0000256" key="3">
    <source>
        <dbReference type="ARBA" id="ARBA00023186"/>
    </source>
</evidence>
<dbReference type="InterPro" id="IPR028882">
    <property type="entry name" value="SDHAF2"/>
</dbReference>
<comment type="subunit">
    <text evidence="4">Interacts with the flavoprotein subunit within the SDH catalytic dimer.</text>
</comment>
<evidence type="ECO:0000256" key="2">
    <source>
        <dbReference type="ARBA" id="ARBA00023128"/>
    </source>
</evidence>
<dbReference type="Pfam" id="PF03937">
    <property type="entry name" value="Sdh5"/>
    <property type="match status" value="1"/>
</dbReference>
<dbReference type="GO" id="GO:0006099">
    <property type="term" value="P:tricarboxylic acid cycle"/>
    <property type="evidence" value="ECO:0007669"/>
    <property type="project" value="TreeGrafter"/>
</dbReference>
<keyword evidence="2 4" id="KW-0496">Mitochondrion</keyword>
<comment type="subcellular location">
    <subcellularLocation>
        <location evidence="1 4">Mitochondrion matrix</location>
    </subcellularLocation>
</comment>
<dbReference type="Proteomes" id="UP001321473">
    <property type="component" value="Unassembled WGS sequence"/>
</dbReference>
<keyword evidence="6" id="KW-1185">Reference proteome</keyword>
<name>A0AAQ4FJE7_AMBAM</name>
<evidence type="ECO:0000313" key="6">
    <source>
        <dbReference type="Proteomes" id="UP001321473"/>
    </source>
</evidence>
<reference evidence="5 6" key="1">
    <citation type="journal article" date="2023" name="Arcadia Sci">
        <title>De novo assembly of a long-read Amblyomma americanum tick genome.</title>
        <authorList>
            <person name="Chou S."/>
            <person name="Poskanzer K.E."/>
            <person name="Rollins M."/>
            <person name="Thuy-Boun P.S."/>
        </authorList>
    </citation>
    <scope>NUCLEOTIDE SEQUENCE [LARGE SCALE GENOMIC DNA]</scope>
    <source>
        <strain evidence="5">F_SG_1</strain>
        <tissue evidence="5">Salivary glands</tissue>
    </source>
</reference>